<proteinExistence type="predicted"/>
<evidence type="ECO:0000259" key="1">
    <source>
        <dbReference type="Pfam" id="PF13472"/>
    </source>
</evidence>
<protein>
    <submittedName>
        <fullName evidence="2">Arylesterase</fullName>
    </submittedName>
</protein>
<keyword evidence="3" id="KW-1185">Reference proteome</keyword>
<dbReference type="InterPro" id="IPR036514">
    <property type="entry name" value="SGNH_hydro_sf"/>
</dbReference>
<dbReference type="PANTHER" id="PTHR30383">
    <property type="entry name" value="THIOESTERASE 1/PROTEASE 1/LYSOPHOSPHOLIPASE L1"/>
    <property type="match status" value="1"/>
</dbReference>
<feature type="domain" description="SGNH hydrolase-type esterase" evidence="1">
    <location>
        <begin position="38"/>
        <end position="200"/>
    </location>
</feature>
<dbReference type="InterPro" id="IPR051532">
    <property type="entry name" value="Ester_Hydrolysis_Enzymes"/>
</dbReference>
<dbReference type="PANTHER" id="PTHR30383:SF24">
    <property type="entry name" value="THIOESTERASE 1_PROTEASE 1_LYSOPHOSPHOLIPASE L1"/>
    <property type="match status" value="1"/>
</dbReference>
<reference evidence="2" key="1">
    <citation type="journal article" date="2014" name="Int. J. Syst. Evol. Microbiol.">
        <title>Complete genome sequence of Corynebacterium casei LMG S-19264T (=DSM 44701T), isolated from a smear-ripened cheese.</title>
        <authorList>
            <consortium name="US DOE Joint Genome Institute (JGI-PGF)"/>
            <person name="Walter F."/>
            <person name="Albersmeier A."/>
            <person name="Kalinowski J."/>
            <person name="Ruckert C."/>
        </authorList>
    </citation>
    <scope>NUCLEOTIDE SEQUENCE</scope>
    <source>
        <strain evidence="2">CGMCC 1.15360</strain>
    </source>
</reference>
<organism evidence="2 3">
    <name type="scientific">Croceicoccus mobilis</name>
    <dbReference type="NCBI Taxonomy" id="1703339"/>
    <lineage>
        <taxon>Bacteria</taxon>
        <taxon>Pseudomonadati</taxon>
        <taxon>Pseudomonadota</taxon>
        <taxon>Alphaproteobacteria</taxon>
        <taxon>Sphingomonadales</taxon>
        <taxon>Erythrobacteraceae</taxon>
        <taxon>Croceicoccus</taxon>
    </lineage>
</organism>
<dbReference type="CDD" id="cd01822">
    <property type="entry name" value="Lysophospholipase_L1_like"/>
    <property type="match status" value="1"/>
</dbReference>
<dbReference type="Proteomes" id="UP000612349">
    <property type="component" value="Unassembled WGS sequence"/>
</dbReference>
<reference evidence="2" key="2">
    <citation type="submission" date="2020-09" db="EMBL/GenBank/DDBJ databases">
        <authorList>
            <person name="Sun Q."/>
            <person name="Zhou Y."/>
        </authorList>
    </citation>
    <scope>NUCLEOTIDE SEQUENCE</scope>
    <source>
        <strain evidence="2">CGMCC 1.15360</strain>
    </source>
</reference>
<dbReference type="SUPFAM" id="SSF52266">
    <property type="entry name" value="SGNH hydrolase"/>
    <property type="match status" value="1"/>
</dbReference>
<dbReference type="InterPro" id="IPR013830">
    <property type="entry name" value="SGNH_hydro"/>
</dbReference>
<dbReference type="Pfam" id="PF13472">
    <property type="entry name" value="Lipase_GDSL_2"/>
    <property type="match status" value="1"/>
</dbReference>
<dbReference type="EMBL" id="BMIP01000005">
    <property type="protein sequence ID" value="GGD73584.1"/>
    <property type="molecule type" value="Genomic_DNA"/>
</dbReference>
<evidence type="ECO:0000313" key="2">
    <source>
        <dbReference type="EMBL" id="GGD73584.1"/>
    </source>
</evidence>
<gene>
    <name evidence="2" type="ORF">GCM10010990_24000</name>
</gene>
<sequence>MVPVMALLLAACGQADGGADAKETAAPVVTGEPVTVLAFGDSLFAGYKLARSESYPAKLERALRARGLNVTVRNAGVSGDTTAAGLQRLDFVLDSLSTPPDLVLVELGANDMLRGLSAGDARANLDTIMTKLNGRDLPVMLYEMKAAPNLGGEYGGEFNSIYPTLADKHDAELVPFFIEPLIFDRSLVQSDQVHPTAEGVDAMVEKTVDDIAERVEEL</sequence>
<name>A0A917DWM3_9SPHN</name>
<dbReference type="GO" id="GO:0004622">
    <property type="term" value="F:phosphatidylcholine lysophospholipase activity"/>
    <property type="evidence" value="ECO:0007669"/>
    <property type="project" value="TreeGrafter"/>
</dbReference>
<dbReference type="AlphaFoldDB" id="A0A917DWM3"/>
<dbReference type="GO" id="GO:0006629">
    <property type="term" value="P:lipid metabolic process"/>
    <property type="evidence" value="ECO:0007669"/>
    <property type="project" value="InterPro"/>
</dbReference>
<evidence type="ECO:0000313" key="3">
    <source>
        <dbReference type="Proteomes" id="UP000612349"/>
    </source>
</evidence>
<dbReference type="Gene3D" id="3.40.50.1110">
    <property type="entry name" value="SGNH hydrolase"/>
    <property type="match status" value="1"/>
</dbReference>
<comment type="caution">
    <text evidence="2">The sequence shown here is derived from an EMBL/GenBank/DDBJ whole genome shotgun (WGS) entry which is preliminary data.</text>
</comment>
<dbReference type="PROSITE" id="PS01098">
    <property type="entry name" value="LIPASE_GDSL_SER"/>
    <property type="match status" value="1"/>
</dbReference>
<dbReference type="InterPro" id="IPR008265">
    <property type="entry name" value="Lipase_GDSL_AS"/>
</dbReference>
<accession>A0A917DWM3</accession>